<dbReference type="InterPro" id="IPR022441">
    <property type="entry name" value="Para_beta_helix_rpt-2"/>
</dbReference>
<dbReference type="Pfam" id="PF18962">
    <property type="entry name" value="Por_Secre_tail"/>
    <property type="match status" value="1"/>
</dbReference>
<dbReference type="InterPro" id="IPR059226">
    <property type="entry name" value="Choice_anch_Q_dom"/>
</dbReference>
<dbReference type="NCBIfam" id="TIGR04183">
    <property type="entry name" value="Por_Secre_tail"/>
    <property type="match status" value="1"/>
</dbReference>
<comment type="caution">
    <text evidence="5">The sequence shown here is derived from an EMBL/GenBank/DDBJ whole genome shotgun (WGS) entry which is preliminary data.</text>
</comment>
<evidence type="ECO:0000313" key="5">
    <source>
        <dbReference type="EMBL" id="MCI2229845.1"/>
    </source>
</evidence>
<organism evidence="5 6">
    <name type="scientific">Polaribacter marinus</name>
    <dbReference type="NCBI Taxonomy" id="2916838"/>
    <lineage>
        <taxon>Bacteria</taxon>
        <taxon>Pseudomonadati</taxon>
        <taxon>Bacteroidota</taxon>
        <taxon>Flavobacteriia</taxon>
        <taxon>Flavobacteriales</taxon>
        <taxon>Flavobacteriaceae</taxon>
    </lineage>
</organism>
<dbReference type="Pfam" id="PF13229">
    <property type="entry name" value="Beta_helix"/>
    <property type="match status" value="1"/>
</dbReference>
<accession>A0A9X2AM07</accession>
<evidence type="ECO:0000313" key="6">
    <source>
        <dbReference type="Proteomes" id="UP001139369"/>
    </source>
</evidence>
<dbReference type="NCBIfam" id="TIGR03804">
    <property type="entry name" value="para_beta_helix"/>
    <property type="match status" value="1"/>
</dbReference>
<reference evidence="5" key="1">
    <citation type="submission" date="2022-02" db="EMBL/GenBank/DDBJ databases">
        <title>Polaribacter sp. MSW13, isolated from seawater.</title>
        <authorList>
            <person name="Kristyanto S."/>
            <person name="Jung J."/>
            <person name="Jeon C.O."/>
        </authorList>
    </citation>
    <scope>NUCLEOTIDE SEQUENCE</scope>
    <source>
        <strain evidence="5">MSW13</strain>
    </source>
</reference>
<gene>
    <name evidence="5" type="ORF">MC378_11765</name>
</gene>
<dbReference type="InterPro" id="IPR011050">
    <property type="entry name" value="Pectin_lyase_fold/virulence"/>
</dbReference>
<evidence type="ECO:0000259" key="4">
    <source>
        <dbReference type="Pfam" id="PF18962"/>
    </source>
</evidence>
<protein>
    <submittedName>
        <fullName evidence="5">T9SS type A sorting domain-containing protein</fullName>
    </submittedName>
</protein>
<evidence type="ECO:0000256" key="1">
    <source>
        <dbReference type="ARBA" id="ARBA00022729"/>
    </source>
</evidence>
<name>A0A9X2AM07_9FLAO</name>
<dbReference type="InterPro" id="IPR012334">
    <property type="entry name" value="Pectin_lyas_fold"/>
</dbReference>
<evidence type="ECO:0000256" key="2">
    <source>
        <dbReference type="SAM" id="SignalP"/>
    </source>
</evidence>
<dbReference type="Gene3D" id="2.160.20.10">
    <property type="entry name" value="Single-stranded right-handed beta-helix, Pectin lyase-like"/>
    <property type="match status" value="1"/>
</dbReference>
<dbReference type="AlphaFoldDB" id="A0A9X2AM07"/>
<evidence type="ECO:0000259" key="3">
    <source>
        <dbReference type="Pfam" id="PF13229"/>
    </source>
</evidence>
<dbReference type="NCBIfam" id="NF041518">
    <property type="entry name" value="choice_anch_Q"/>
    <property type="match status" value="1"/>
</dbReference>
<feature type="signal peptide" evidence="2">
    <location>
        <begin position="1"/>
        <end position="20"/>
    </location>
</feature>
<dbReference type="EMBL" id="JAKQYM010000008">
    <property type="protein sequence ID" value="MCI2229845.1"/>
    <property type="molecule type" value="Genomic_DNA"/>
</dbReference>
<feature type="domain" description="Right handed beta helix" evidence="3">
    <location>
        <begin position="164"/>
        <end position="323"/>
    </location>
</feature>
<dbReference type="RefSeq" id="WP_242178954.1">
    <property type="nucleotide sequence ID" value="NZ_JAKQYM010000008.1"/>
</dbReference>
<feature type="chain" id="PRO_5040915285" evidence="2">
    <location>
        <begin position="21"/>
        <end position="760"/>
    </location>
</feature>
<dbReference type="InterPro" id="IPR026444">
    <property type="entry name" value="Secre_tail"/>
</dbReference>
<feature type="domain" description="Secretion system C-terminal sorting" evidence="4">
    <location>
        <begin position="685"/>
        <end position="759"/>
    </location>
</feature>
<proteinExistence type="predicted"/>
<sequence length="760" mass="83896">MKLKLFYTLLFSLNVLFAIQAQTTYYCDPVNGNNSNNGSQASPFSSFGSVNWASVGLQDNDIVYLLDGLHGEGYIGNLTFSTNLLIKSFNPQQAVLTKIQINNSNHITFENIKFDASTGSFSKEEPIVVGNNNTNYITFNNCLIQSANNASTWTKTDWYNNSASGVQFRGGNITLNNNTFLNLYHAVELRGDNTLMQNNLIENFAGDAIRGLGSNSTYEHNIIKNCFIEDYAINHDDAFQAYKLSGDHIISNVIFRYNKINIFENPSQFVIDNNLIGDSMQAVIITDGSAEGWIIENNLIINNHYHGISLYGAQNCRIQNNTVVQSPLYTDTDQIPRIFIDDQDKTGQIRANMNNIIRNNICAQYTPWTYDATSVVENNIDINQNDFANYSNHFLDYSNNDFHLKASSPSVDFGANTNATNVDLDGNNRIYNNNIIDAGCYEFQGNSEATAEDTYGINPSGDGIVSKPESYTGTNPWLSGNGTGSPSELTLKIGGSAANGNGVTTSAILPFQLPERPAGKEVVEANLKVNVHYVREWIDSNIDLYGLPYSANNTLNPLNHYDDVYTSSHDSDVAIQNDYITRIENTGTAHTPDREVLSSSEGQTALVNYINAQYDAGAVAGDYIFLRLNIDTPINQSSPTSMPTAAAHYYGISDESTGVNAPLLTIKISESLSVINEIDNEQLLIYPNPTNDGKIIIKGNLVQQKTILEIYSLTGQLVFKEEVQALESKEISILLHLNSGIYVLKLSNKSGTHTQKLIIK</sequence>
<keyword evidence="1 2" id="KW-0732">Signal</keyword>
<dbReference type="Proteomes" id="UP001139369">
    <property type="component" value="Unassembled WGS sequence"/>
</dbReference>
<keyword evidence="6" id="KW-1185">Reference proteome</keyword>
<dbReference type="SUPFAM" id="SSF51126">
    <property type="entry name" value="Pectin lyase-like"/>
    <property type="match status" value="1"/>
</dbReference>
<dbReference type="InterPro" id="IPR006626">
    <property type="entry name" value="PbH1"/>
</dbReference>
<dbReference type="SMART" id="SM00710">
    <property type="entry name" value="PbH1"/>
    <property type="match status" value="5"/>
</dbReference>
<dbReference type="InterPro" id="IPR039448">
    <property type="entry name" value="Beta_helix"/>
</dbReference>